<dbReference type="EMBL" id="OZ023715">
    <property type="protein sequence ID" value="CAK9864436.1"/>
    <property type="molecule type" value="Genomic_DNA"/>
</dbReference>
<comment type="subcellular location">
    <subcellularLocation>
        <location evidence="6">Secreted</location>
        <location evidence="6">Cell wall</location>
    </subcellularLocation>
    <subcellularLocation>
        <location evidence="6">Secreted</location>
        <location evidence="6">Extracellular space</location>
        <location evidence="6">Apoplast</location>
    </subcellularLocation>
</comment>
<dbReference type="PROSITE" id="PS01034">
    <property type="entry name" value="GH16_1"/>
    <property type="match status" value="1"/>
</dbReference>
<comment type="function">
    <text evidence="6">Catalyzes xyloglucan endohydrolysis (XEH) and/or endotransglycosylation (XET). Cleaves and religates xyloglucan polymers, an essential constituent of the primary cell wall, and thereby participates in cell wall construction of growing tissues.</text>
</comment>
<dbReference type="InterPro" id="IPR008263">
    <property type="entry name" value="GH16_AS"/>
</dbReference>
<keyword evidence="6" id="KW-0964">Secreted</keyword>
<evidence type="ECO:0000256" key="3">
    <source>
        <dbReference type="ARBA" id="ARBA00023157"/>
    </source>
</evidence>
<keyword evidence="2 6" id="KW-0378">Hydrolase</keyword>
<reference evidence="8" key="1">
    <citation type="submission" date="2024-03" db="EMBL/GenBank/DDBJ databases">
        <authorList>
            <consortium name="ELIXIR-Norway"/>
            <consortium name="Elixir Norway"/>
        </authorList>
    </citation>
    <scope>NUCLEOTIDE SEQUENCE</scope>
</reference>
<dbReference type="InterPro" id="IPR044791">
    <property type="entry name" value="Beta-glucanase/XTH"/>
</dbReference>
<keyword evidence="1 6" id="KW-0808">Transferase</keyword>
<dbReference type="PIRSF" id="PIRSF005604">
    <property type="entry name" value="XET"/>
    <property type="match status" value="1"/>
</dbReference>
<keyword evidence="5 6" id="KW-0326">Glycosidase</keyword>
<feature type="domain" description="GH16" evidence="7">
    <location>
        <begin position="5"/>
        <end position="240"/>
    </location>
</feature>
<keyword evidence="6" id="KW-0134">Cell wall</keyword>
<proteinExistence type="inferred from homology"/>
<name>A0ABP1APL0_9BRYO</name>
<dbReference type="InterPro" id="IPR016455">
    <property type="entry name" value="XTH"/>
</dbReference>
<evidence type="ECO:0000313" key="9">
    <source>
        <dbReference type="Proteomes" id="UP001497522"/>
    </source>
</evidence>
<dbReference type="EC" id="2.4.1.207" evidence="6"/>
<evidence type="ECO:0000256" key="1">
    <source>
        <dbReference type="ARBA" id="ARBA00022679"/>
    </source>
</evidence>
<dbReference type="Proteomes" id="UP001497522">
    <property type="component" value="Chromosome 14"/>
</dbReference>
<dbReference type="InterPro" id="IPR000757">
    <property type="entry name" value="Beta-glucanase-like"/>
</dbReference>
<comment type="similarity">
    <text evidence="6">Belongs to the glycosyl hydrolase 16 family.</text>
</comment>
<evidence type="ECO:0000259" key="7">
    <source>
        <dbReference type="PROSITE" id="PS51762"/>
    </source>
</evidence>
<dbReference type="Gene3D" id="2.60.120.200">
    <property type="match status" value="1"/>
</dbReference>
<dbReference type="SUPFAM" id="SSF49899">
    <property type="entry name" value="Concanavalin A-like lectins/glucanases"/>
    <property type="match status" value="1"/>
</dbReference>
<dbReference type="InterPro" id="IPR010713">
    <property type="entry name" value="XET_C"/>
</dbReference>
<evidence type="ECO:0000256" key="5">
    <source>
        <dbReference type="ARBA" id="ARBA00023295"/>
    </source>
</evidence>
<evidence type="ECO:0000313" key="8">
    <source>
        <dbReference type="EMBL" id="CAK9864436.1"/>
    </source>
</evidence>
<accession>A0ABP1APL0</accession>
<keyword evidence="9" id="KW-1185">Reference proteome</keyword>
<organism evidence="8 9">
    <name type="scientific">Sphagnum jensenii</name>
    <dbReference type="NCBI Taxonomy" id="128206"/>
    <lineage>
        <taxon>Eukaryota</taxon>
        <taxon>Viridiplantae</taxon>
        <taxon>Streptophyta</taxon>
        <taxon>Embryophyta</taxon>
        <taxon>Bryophyta</taxon>
        <taxon>Sphagnophytina</taxon>
        <taxon>Sphagnopsida</taxon>
        <taxon>Sphagnales</taxon>
        <taxon>Sphagnaceae</taxon>
        <taxon>Sphagnum</taxon>
    </lineage>
</organism>
<evidence type="ECO:0000256" key="6">
    <source>
        <dbReference type="RuleBase" id="RU361120"/>
    </source>
</evidence>
<protein>
    <recommendedName>
        <fullName evidence="6">Xyloglucan endotransglucosylase/hydrolase</fullName>
        <ecNumber evidence="6">2.4.1.207</ecNumber>
    </recommendedName>
</protein>
<comment type="PTM">
    <text evidence="6">Contains at least one intrachain disulfide bond essential for its enzymatic activity.</text>
</comment>
<sequence length="315" mass="34581">MARTREYATTILPIVYSATLHGGYIQMAQIPGTPEMESRNLVAHAAYFPVGFNENYASTTNAEHTQVLNGGEVVNLVLDQSSAAAFGSKGLYLFGAIGMNIKLVPGNSAGTVTAYYLSSGGDHHDELDFEFLGNVSGQPYTLQTNVFAKGVGGREQRISLWFDPTAEFHSYSVRWTREIIIFFVDDTPIRVFRNNENLGVPFPNAQPVGIYASLWDGSAWATQGGRYPINWAAAPFVASFQGFGVDGCEVAGGNIAYCAAGPANAWWNAGQYQYLTQQQIAALKNVQSNHLVYDYCTDRVRYPNEPAECFKNWYG</sequence>
<keyword evidence="3" id="KW-1015">Disulfide bond</keyword>
<dbReference type="PANTHER" id="PTHR31062">
    <property type="entry name" value="XYLOGLUCAN ENDOTRANSGLUCOSYLASE/HYDROLASE PROTEIN 8-RELATED"/>
    <property type="match status" value="1"/>
</dbReference>
<dbReference type="InterPro" id="IPR013320">
    <property type="entry name" value="ConA-like_dom_sf"/>
</dbReference>
<gene>
    <name evidence="8" type="ORF">CSSPJE1EN2_LOCUS7431</name>
</gene>
<dbReference type="Pfam" id="PF06955">
    <property type="entry name" value="XET_C"/>
    <property type="match status" value="1"/>
</dbReference>
<evidence type="ECO:0000256" key="2">
    <source>
        <dbReference type="ARBA" id="ARBA00022801"/>
    </source>
</evidence>
<keyword evidence="6" id="KW-0052">Apoplast</keyword>
<dbReference type="CDD" id="cd02176">
    <property type="entry name" value="GH16_XET"/>
    <property type="match status" value="1"/>
</dbReference>
<dbReference type="Pfam" id="PF00722">
    <property type="entry name" value="Glyco_hydro_16"/>
    <property type="match status" value="1"/>
</dbReference>
<keyword evidence="4" id="KW-0325">Glycoprotein</keyword>
<keyword evidence="6" id="KW-0961">Cell wall biogenesis/degradation</keyword>
<evidence type="ECO:0000256" key="4">
    <source>
        <dbReference type="ARBA" id="ARBA00023180"/>
    </source>
</evidence>
<dbReference type="PROSITE" id="PS51762">
    <property type="entry name" value="GH16_2"/>
    <property type="match status" value="1"/>
</dbReference>